<dbReference type="EMBL" id="QWDM01000072">
    <property type="protein sequence ID" value="RUT67669.1"/>
    <property type="molecule type" value="Genomic_DNA"/>
</dbReference>
<evidence type="ECO:0000313" key="3">
    <source>
        <dbReference type="Proteomes" id="UP000288102"/>
    </source>
</evidence>
<dbReference type="AlphaFoldDB" id="A0A433ZZW1"/>
<gene>
    <name evidence="2" type="ORF">D0817_25230</name>
</gene>
<evidence type="ECO:0000313" key="2">
    <source>
        <dbReference type="EMBL" id="RUT67669.1"/>
    </source>
</evidence>
<dbReference type="Proteomes" id="UP000288102">
    <property type="component" value="Unassembled WGS sequence"/>
</dbReference>
<reference evidence="3" key="1">
    <citation type="journal article" date="2019" name="Syst. Appl. Microbiol.">
        <title>Flavobacterium circumlabens sp. nov. and Flavobacterium cupreum sp. nov., two psychrotrophic species isolated from Antarctic environmental samples.</title>
        <authorList>
            <person name="Kralova S."/>
            <person name="Busse H.-J."/>
            <person name="Svec P."/>
            <person name="Maslanova I."/>
            <person name="Stankova E."/>
            <person name="Bartak M."/>
            <person name="Sedlacek I."/>
        </authorList>
    </citation>
    <scope>NUCLEOTIDE SEQUENCE [LARGE SCALE GENOMIC DNA]</scope>
    <source>
        <strain evidence="3">CCM 8825</strain>
    </source>
</reference>
<comment type="caution">
    <text evidence="2">The sequence shown here is derived from an EMBL/GenBank/DDBJ whole genome shotgun (WGS) entry which is preliminary data.</text>
</comment>
<keyword evidence="3" id="KW-1185">Reference proteome</keyword>
<evidence type="ECO:0000256" key="1">
    <source>
        <dbReference type="SAM" id="MobiDB-lite"/>
    </source>
</evidence>
<feature type="region of interest" description="Disordered" evidence="1">
    <location>
        <begin position="62"/>
        <end position="92"/>
    </location>
</feature>
<name>A0A433ZZW1_9FLAO</name>
<sequence length="92" mass="9546">LAAALLLPSLSHARIFNVAGKDQGCGPGSHFMRNATVGTGTDGKLLWITVCATDDRKLSKNPDAARKLTGQDVEKANKTAGKSKLPAASGTR</sequence>
<protein>
    <submittedName>
        <fullName evidence="2">Uncharacterized protein</fullName>
    </submittedName>
</protein>
<proteinExistence type="predicted"/>
<feature type="non-terminal residue" evidence="2">
    <location>
        <position position="1"/>
    </location>
</feature>
<organism evidence="2 3">
    <name type="scientific">Flavobacterium cupreum</name>
    <dbReference type="NCBI Taxonomy" id="2133766"/>
    <lineage>
        <taxon>Bacteria</taxon>
        <taxon>Pseudomonadati</taxon>
        <taxon>Bacteroidota</taxon>
        <taxon>Flavobacteriia</taxon>
        <taxon>Flavobacteriales</taxon>
        <taxon>Flavobacteriaceae</taxon>
        <taxon>Flavobacterium</taxon>
    </lineage>
</organism>
<accession>A0A433ZZW1</accession>